<evidence type="ECO:0000256" key="1">
    <source>
        <dbReference type="ARBA" id="ARBA00004196"/>
    </source>
</evidence>
<dbReference type="PANTHER" id="PTHR46847:SF1">
    <property type="entry name" value="D-ALLOSE-BINDING PERIPLASMIC PROTEIN-RELATED"/>
    <property type="match status" value="1"/>
</dbReference>
<dbReference type="RefSeq" id="WP_121807202.1">
    <property type="nucleotide sequence ID" value="NZ_RDBE01000010.1"/>
</dbReference>
<keyword evidence="7" id="KW-1185">Reference proteome</keyword>
<dbReference type="InterPro" id="IPR025997">
    <property type="entry name" value="SBP_2_dom"/>
</dbReference>
<dbReference type="PROSITE" id="PS51257">
    <property type="entry name" value="PROKAR_LIPOPROTEIN"/>
    <property type="match status" value="1"/>
</dbReference>
<evidence type="ECO:0000313" key="7">
    <source>
        <dbReference type="Proteomes" id="UP000281708"/>
    </source>
</evidence>
<dbReference type="InterPro" id="IPR028082">
    <property type="entry name" value="Peripla_BP_I"/>
</dbReference>
<dbReference type="Pfam" id="PF13407">
    <property type="entry name" value="Peripla_BP_4"/>
    <property type="match status" value="1"/>
</dbReference>
<gene>
    <name evidence="6" type="ORF">D9V37_16210</name>
</gene>
<feature type="chain" id="PRO_5039013275" evidence="4">
    <location>
        <begin position="24"/>
        <end position="353"/>
    </location>
</feature>
<dbReference type="SUPFAM" id="SSF53822">
    <property type="entry name" value="Periplasmic binding protein-like I"/>
    <property type="match status" value="1"/>
</dbReference>
<dbReference type="GO" id="GO:0030246">
    <property type="term" value="F:carbohydrate binding"/>
    <property type="evidence" value="ECO:0007669"/>
    <property type="project" value="UniProtKB-ARBA"/>
</dbReference>
<dbReference type="Gene3D" id="3.40.50.2300">
    <property type="match status" value="2"/>
</dbReference>
<comment type="similarity">
    <text evidence="2">Belongs to the bacterial solute-binding protein 2 family.</text>
</comment>
<accession>A0A3L8NWZ9</accession>
<keyword evidence="3 4" id="KW-0732">Signal</keyword>
<dbReference type="Proteomes" id="UP000281708">
    <property type="component" value="Unassembled WGS sequence"/>
</dbReference>
<dbReference type="AlphaFoldDB" id="A0A3L8NWZ9"/>
<dbReference type="EMBL" id="RDBE01000010">
    <property type="protein sequence ID" value="RLV47695.1"/>
    <property type="molecule type" value="Genomic_DNA"/>
</dbReference>
<organism evidence="6 7">
    <name type="scientific">Nocardioides mangrovicus</name>
    <dbReference type="NCBI Taxonomy" id="2478913"/>
    <lineage>
        <taxon>Bacteria</taxon>
        <taxon>Bacillati</taxon>
        <taxon>Actinomycetota</taxon>
        <taxon>Actinomycetes</taxon>
        <taxon>Propionibacteriales</taxon>
        <taxon>Nocardioidaceae</taxon>
        <taxon>Nocardioides</taxon>
    </lineage>
</organism>
<sequence>MKKNLLRAGCVAGVMALGLSACGSSGGSGSSSDKKLELGMAVANISLNFASSMADGAKQAAAHSKNVDLKVVGPPNTDGPAEQALFSSLVKTATDGVVLENLDPPIFTRPAAQAVQSGVKVVALDTSPTDGSKVDLYVGNDNYELGQMLADETLKNLGSNTSGTVVVGVPNPGTPVLDSRAKGIKDELEAKAPNIKVLGPYQTYSDPSQNFGAWQSLVNAHSGALAYLGVGDADSYDLAKIKQQQGGKYLVAGFDVDAKTLEYVKQGVLFCTLDPEHFLKGYIAMKLLIDGNRGKKMPTGWFKTTGLVVNSANVDSIIARQKSPTAAYDFYEKQIDSMLGDEKANLKPLKDAR</sequence>
<dbReference type="OrthoDB" id="9813037at2"/>
<comment type="caution">
    <text evidence="6">The sequence shown here is derived from an EMBL/GenBank/DDBJ whole genome shotgun (WGS) entry which is preliminary data.</text>
</comment>
<protein>
    <submittedName>
        <fullName evidence="6">Sugar ABC transporter substrate-binding protein</fullName>
    </submittedName>
</protein>
<evidence type="ECO:0000256" key="4">
    <source>
        <dbReference type="SAM" id="SignalP"/>
    </source>
</evidence>
<reference evidence="6 7" key="1">
    <citation type="submission" date="2018-10" db="EMBL/GenBank/DDBJ databases">
        <title>Marmoricola sp. 4Q3S-7 whole genome shotgun sequence.</title>
        <authorList>
            <person name="Li F."/>
        </authorList>
    </citation>
    <scope>NUCLEOTIDE SEQUENCE [LARGE SCALE GENOMIC DNA]</scope>
    <source>
        <strain evidence="6 7">4Q3S-7</strain>
    </source>
</reference>
<evidence type="ECO:0000259" key="5">
    <source>
        <dbReference type="Pfam" id="PF13407"/>
    </source>
</evidence>
<dbReference type="GO" id="GO:0030313">
    <property type="term" value="C:cell envelope"/>
    <property type="evidence" value="ECO:0007669"/>
    <property type="project" value="UniProtKB-SubCell"/>
</dbReference>
<proteinExistence type="inferred from homology"/>
<feature type="domain" description="Periplasmic binding protein" evidence="5">
    <location>
        <begin position="39"/>
        <end position="290"/>
    </location>
</feature>
<evidence type="ECO:0000256" key="3">
    <source>
        <dbReference type="ARBA" id="ARBA00022729"/>
    </source>
</evidence>
<feature type="signal peptide" evidence="4">
    <location>
        <begin position="1"/>
        <end position="23"/>
    </location>
</feature>
<comment type="subcellular location">
    <subcellularLocation>
        <location evidence="1">Cell envelope</location>
    </subcellularLocation>
</comment>
<dbReference type="PANTHER" id="PTHR46847">
    <property type="entry name" value="D-ALLOSE-BINDING PERIPLASMIC PROTEIN-RELATED"/>
    <property type="match status" value="1"/>
</dbReference>
<name>A0A3L8NWZ9_9ACTN</name>
<evidence type="ECO:0000313" key="6">
    <source>
        <dbReference type="EMBL" id="RLV47695.1"/>
    </source>
</evidence>
<evidence type="ECO:0000256" key="2">
    <source>
        <dbReference type="ARBA" id="ARBA00007639"/>
    </source>
</evidence>